<evidence type="ECO:0000313" key="10">
    <source>
        <dbReference type="Proteomes" id="UP001152799"/>
    </source>
</evidence>
<reference evidence="9" key="1">
    <citation type="submission" date="2022-01" db="EMBL/GenBank/DDBJ databases">
        <authorList>
            <person name="King R."/>
        </authorList>
    </citation>
    <scope>NUCLEOTIDE SEQUENCE</scope>
</reference>
<feature type="transmembrane region" description="Helical" evidence="7">
    <location>
        <begin position="9"/>
        <end position="29"/>
    </location>
</feature>
<keyword evidence="7" id="KW-0812">Transmembrane</keyword>
<feature type="domain" description="Carboxylesterase type B" evidence="8">
    <location>
        <begin position="39"/>
        <end position="546"/>
    </location>
</feature>
<keyword evidence="7" id="KW-1133">Transmembrane helix</keyword>
<keyword evidence="7" id="KW-0472">Membrane</keyword>
<dbReference type="EMBL" id="OU892280">
    <property type="protein sequence ID" value="CAG9768025.1"/>
    <property type="molecule type" value="Genomic_DNA"/>
</dbReference>
<keyword evidence="2" id="KW-0719">Serine esterase</keyword>
<dbReference type="AlphaFoldDB" id="A0A9N9MQT0"/>
<accession>A0A9N9MQT0</accession>
<dbReference type="Proteomes" id="UP001152799">
    <property type="component" value="Chromosome 4"/>
</dbReference>
<proteinExistence type="inferred from homology"/>
<keyword evidence="10" id="KW-1185">Reference proteome</keyword>
<comment type="similarity">
    <text evidence="1 6">Belongs to the type-B carboxylesterase/lipase family.</text>
</comment>
<evidence type="ECO:0000259" key="8">
    <source>
        <dbReference type="Pfam" id="PF00135"/>
    </source>
</evidence>
<dbReference type="PROSITE" id="PS00122">
    <property type="entry name" value="CARBOXYLESTERASE_B_1"/>
    <property type="match status" value="1"/>
</dbReference>
<organism evidence="9 10">
    <name type="scientific">Ceutorhynchus assimilis</name>
    <name type="common">cabbage seed weevil</name>
    <dbReference type="NCBI Taxonomy" id="467358"/>
    <lineage>
        <taxon>Eukaryota</taxon>
        <taxon>Metazoa</taxon>
        <taxon>Ecdysozoa</taxon>
        <taxon>Arthropoda</taxon>
        <taxon>Hexapoda</taxon>
        <taxon>Insecta</taxon>
        <taxon>Pterygota</taxon>
        <taxon>Neoptera</taxon>
        <taxon>Endopterygota</taxon>
        <taxon>Coleoptera</taxon>
        <taxon>Polyphaga</taxon>
        <taxon>Cucujiformia</taxon>
        <taxon>Curculionidae</taxon>
        <taxon>Ceutorhynchinae</taxon>
        <taxon>Ceutorhynchus</taxon>
    </lineage>
</organism>
<protein>
    <recommendedName>
        <fullName evidence="6">Carboxylic ester hydrolase</fullName>
        <ecNumber evidence="6">3.1.1.-</ecNumber>
    </recommendedName>
</protein>
<dbReference type="InterPro" id="IPR019819">
    <property type="entry name" value="Carboxylesterase_B_CS"/>
</dbReference>
<dbReference type="PANTHER" id="PTHR11559">
    <property type="entry name" value="CARBOXYLESTERASE"/>
    <property type="match status" value="1"/>
</dbReference>
<sequence>MKKKQLKPTIFFVLFIILVIILLACALLYTRNSTDNNLLVSLPNGQVRGAIYVTKTGKTYYGFRGIPYAKPPVGDLRYELPQSVEPWNGILNASIDGKACISLEYSASAQSEDCLFINIYVPSIGKLLENKHLPVMFWIHGGGLTTNSSDKLWNGPDFLVEKNVIMVSINYRLGPLSFLSTGDSILPGNLGLKDQAFAMVWVRDNIEHFGGDPDKVTIFGHSAGAISVGAHLLSKRSAGLFRAAILQSGSVTQYRAIERNPRSVAFALANKIPGGFYQNDTRVLKDFLKSKSVEDILNATLLLPSSMSFWLTMEPESDDAFLTESPYVLLESGNFNQVPIIIGVTAEESAYFLKDLNGTKSTAEALESSPSNIIPSDLYTNSTSEPAILQKIREIYLNEGETFSSNLTAFVKFYSDDLFKIAAQKHAEHASKYVPVYQYQFSYFGRFGSTIPIDGIEKATHTSDLPFILNLFGSDGDTDVTNLLVQEQIVTLWTNFAKYLNPTPFETKLFDNIIWSTFNNPDFPYLSINSSLEVQTNLGGRAYSSWYDIYGTYGRKLFKLGVE</sequence>
<gene>
    <name evidence="9" type="ORF">CEUTPL_LOCUS8576</name>
</gene>
<evidence type="ECO:0000256" key="4">
    <source>
        <dbReference type="ARBA" id="ARBA00023157"/>
    </source>
</evidence>
<dbReference type="PROSITE" id="PS00941">
    <property type="entry name" value="CARBOXYLESTERASE_B_2"/>
    <property type="match status" value="1"/>
</dbReference>
<evidence type="ECO:0000256" key="5">
    <source>
        <dbReference type="ARBA" id="ARBA00023180"/>
    </source>
</evidence>
<evidence type="ECO:0000256" key="3">
    <source>
        <dbReference type="ARBA" id="ARBA00022801"/>
    </source>
</evidence>
<keyword evidence="4" id="KW-1015">Disulfide bond</keyword>
<dbReference type="Pfam" id="PF00135">
    <property type="entry name" value="COesterase"/>
    <property type="match status" value="1"/>
</dbReference>
<evidence type="ECO:0000313" key="9">
    <source>
        <dbReference type="EMBL" id="CAG9768025.1"/>
    </source>
</evidence>
<dbReference type="GO" id="GO:0052689">
    <property type="term" value="F:carboxylic ester hydrolase activity"/>
    <property type="evidence" value="ECO:0007669"/>
    <property type="project" value="UniProtKB-KW"/>
</dbReference>
<dbReference type="Gene3D" id="3.40.50.1820">
    <property type="entry name" value="alpha/beta hydrolase"/>
    <property type="match status" value="1"/>
</dbReference>
<dbReference type="OrthoDB" id="19653at2759"/>
<keyword evidence="3 6" id="KW-0378">Hydrolase</keyword>
<dbReference type="EC" id="3.1.1.-" evidence="6"/>
<dbReference type="InterPro" id="IPR029058">
    <property type="entry name" value="AB_hydrolase_fold"/>
</dbReference>
<evidence type="ECO:0000256" key="7">
    <source>
        <dbReference type="SAM" id="Phobius"/>
    </source>
</evidence>
<dbReference type="SUPFAM" id="SSF53474">
    <property type="entry name" value="alpha/beta-Hydrolases"/>
    <property type="match status" value="1"/>
</dbReference>
<dbReference type="InterPro" id="IPR002018">
    <property type="entry name" value="CarbesteraseB"/>
</dbReference>
<dbReference type="InterPro" id="IPR019826">
    <property type="entry name" value="Carboxylesterase_B_AS"/>
</dbReference>
<evidence type="ECO:0000256" key="6">
    <source>
        <dbReference type="RuleBase" id="RU361235"/>
    </source>
</evidence>
<dbReference type="PROSITE" id="PS51257">
    <property type="entry name" value="PROKAR_LIPOPROTEIN"/>
    <property type="match status" value="1"/>
</dbReference>
<keyword evidence="5" id="KW-0325">Glycoprotein</keyword>
<dbReference type="InterPro" id="IPR050309">
    <property type="entry name" value="Type-B_Carboxylest/Lipase"/>
</dbReference>
<name>A0A9N9MQT0_9CUCU</name>
<evidence type="ECO:0000256" key="1">
    <source>
        <dbReference type="ARBA" id="ARBA00005964"/>
    </source>
</evidence>
<evidence type="ECO:0000256" key="2">
    <source>
        <dbReference type="ARBA" id="ARBA00022487"/>
    </source>
</evidence>